<reference evidence="2" key="1">
    <citation type="submission" date="2017-05" db="EMBL/GenBank/DDBJ databases">
        <title>The Genome Sequence of Enterococcus sp. 9D6_DIV0238.</title>
        <authorList>
            <consortium name="The Broad Institute Genomics Platform"/>
            <consortium name="The Broad Institute Genomic Center for Infectious Diseases"/>
            <person name="Earl A."/>
            <person name="Manson A."/>
            <person name="Schwartman J."/>
            <person name="Gilmore M."/>
            <person name="Abouelleil A."/>
            <person name="Cao P."/>
            <person name="Chapman S."/>
            <person name="Cusick C."/>
            <person name="Shea T."/>
            <person name="Young S."/>
            <person name="Neafsey D."/>
            <person name="Nusbaum C."/>
            <person name="Birren B."/>
        </authorList>
    </citation>
    <scope>NUCLEOTIDE SEQUENCE [LARGE SCALE GENOMIC DNA]</scope>
    <source>
        <strain evidence="2">9D6_DIV0238</strain>
    </source>
</reference>
<protein>
    <recommendedName>
        <fullName evidence="5">Alkaline shock response membrane anchor protein AmaP</fullName>
    </recommendedName>
</protein>
<organism evidence="2">
    <name type="scientific">Candidatus Enterococcus dunnyi</name>
    <dbReference type="NCBI Taxonomy" id="1834192"/>
    <lineage>
        <taxon>Bacteria</taxon>
        <taxon>Bacillati</taxon>
        <taxon>Bacillota</taxon>
        <taxon>Bacilli</taxon>
        <taxon>Lactobacillales</taxon>
        <taxon>Enterococcaceae</taxon>
        <taxon>Enterococcus</taxon>
    </lineage>
</organism>
<gene>
    <name evidence="3" type="ORF">A5889_000728</name>
    <name evidence="2" type="ORF">A5889_002353</name>
</gene>
<feature type="transmembrane region" description="Helical" evidence="1">
    <location>
        <begin position="46"/>
        <end position="70"/>
    </location>
</feature>
<dbReference type="OrthoDB" id="2184893at2"/>
<name>A0A200J8Y2_9ENTE</name>
<dbReference type="EMBL" id="CP147246">
    <property type="protein sequence ID" value="WYJ93232.1"/>
    <property type="molecule type" value="Genomic_DNA"/>
</dbReference>
<dbReference type="Proteomes" id="UP000196151">
    <property type="component" value="Chromosome"/>
</dbReference>
<accession>A0A200J8Y2</accession>
<evidence type="ECO:0008006" key="5">
    <source>
        <dbReference type="Google" id="ProtNLM"/>
    </source>
</evidence>
<dbReference type="NCBIfam" id="NF033218">
    <property type="entry name" value="anchor_AmaP"/>
    <property type="match status" value="1"/>
</dbReference>
<keyword evidence="1" id="KW-1133">Transmembrane helix</keyword>
<evidence type="ECO:0000313" key="3">
    <source>
        <dbReference type="EMBL" id="WYJ93232.1"/>
    </source>
</evidence>
<sequence>MRRLVKTLFGLIALVLFIGTLGLLSQVVQIPWLSSTVGRFIVGHLWLFSFFEWILLILGGLLTLILLLVLSVSARRKRLVVKDGSNRTEILRSTLVQIVQNAYDSMIHPDKTKVTVKIKGKEKVLVKLKIDVRSKEDFAPMADKIKWQVDEALSKALESIESSVIVTVKEKAPTDSASFGKKHSRVV</sequence>
<keyword evidence="1" id="KW-0472">Membrane</keyword>
<dbReference type="EMBL" id="NIBQ01000002">
    <property type="protein sequence ID" value="OUZ33638.1"/>
    <property type="molecule type" value="Genomic_DNA"/>
</dbReference>
<evidence type="ECO:0000256" key="1">
    <source>
        <dbReference type="SAM" id="Phobius"/>
    </source>
</evidence>
<dbReference type="RefSeq" id="WP_087641411.1">
    <property type="nucleotide sequence ID" value="NZ_CP147246.1"/>
</dbReference>
<dbReference type="AlphaFoldDB" id="A0A200J8Y2"/>
<evidence type="ECO:0000313" key="4">
    <source>
        <dbReference type="Proteomes" id="UP000196151"/>
    </source>
</evidence>
<reference evidence="3" key="3">
    <citation type="submission" date="2024-03" db="EMBL/GenBank/DDBJ databases">
        <title>The Genome Sequence of Enterococcus sp. DIV0238c.</title>
        <authorList>
            <consortium name="The Broad Institute Genomics Platform"/>
            <consortium name="The Broad Institute Microbial Omics Core"/>
            <consortium name="The Broad Institute Genomic Center for Infectious Diseases"/>
            <person name="Earl A."/>
            <person name="Manson A."/>
            <person name="Gilmore M."/>
            <person name="Schwartman J."/>
            <person name="Shea T."/>
            <person name="Abouelleil A."/>
            <person name="Cao P."/>
            <person name="Chapman S."/>
            <person name="Cusick C."/>
            <person name="Young S."/>
            <person name="Neafsey D."/>
            <person name="Nusbaum C."/>
            <person name="Birren B."/>
        </authorList>
    </citation>
    <scope>NUCLEOTIDE SEQUENCE</scope>
    <source>
        <strain evidence="3">9D6_DIV0238</strain>
    </source>
</reference>
<keyword evidence="4" id="KW-1185">Reference proteome</keyword>
<keyword evidence="1" id="KW-0812">Transmembrane</keyword>
<proteinExistence type="predicted"/>
<evidence type="ECO:0000313" key="2">
    <source>
        <dbReference type="EMBL" id="OUZ33638.1"/>
    </source>
</evidence>
<reference evidence="3" key="2">
    <citation type="submission" date="2017-05" db="EMBL/GenBank/DDBJ databases">
        <authorList>
            <consortium name="The Broad Institute Genomics Platform"/>
            <consortium name="The Broad Institute Genomic Center for Infectious Diseases"/>
            <person name="Earl A."/>
            <person name="Manson A."/>
            <person name="Schwartman J."/>
            <person name="Gilmore M."/>
            <person name="Abouelleil A."/>
            <person name="Cao P."/>
            <person name="Chapman S."/>
            <person name="Cusick C."/>
            <person name="Shea T."/>
            <person name="Young S."/>
            <person name="Neafsey D."/>
            <person name="Nusbaum C."/>
            <person name="Birren B."/>
        </authorList>
    </citation>
    <scope>NUCLEOTIDE SEQUENCE</scope>
    <source>
        <strain evidence="3">9D6_DIV0238</strain>
    </source>
</reference>